<dbReference type="PANTHER" id="PTHR33696">
    <property type="entry name" value="T22J18.15-RELATED"/>
    <property type="match status" value="1"/>
</dbReference>
<organism evidence="1 2">
    <name type="scientific">Acacia crassicarpa</name>
    <name type="common">northern wattle</name>
    <dbReference type="NCBI Taxonomy" id="499986"/>
    <lineage>
        <taxon>Eukaryota</taxon>
        <taxon>Viridiplantae</taxon>
        <taxon>Streptophyta</taxon>
        <taxon>Embryophyta</taxon>
        <taxon>Tracheophyta</taxon>
        <taxon>Spermatophyta</taxon>
        <taxon>Magnoliopsida</taxon>
        <taxon>eudicotyledons</taxon>
        <taxon>Gunneridae</taxon>
        <taxon>Pentapetalae</taxon>
        <taxon>rosids</taxon>
        <taxon>fabids</taxon>
        <taxon>Fabales</taxon>
        <taxon>Fabaceae</taxon>
        <taxon>Caesalpinioideae</taxon>
        <taxon>mimosoid clade</taxon>
        <taxon>Acacieae</taxon>
        <taxon>Acacia</taxon>
    </lineage>
</organism>
<gene>
    <name evidence="1" type="ORF">QN277_018856</name>
</gene>
<name>A0AAE1JUH4_9FABA</name>
<accession>A0AAE1JUH4</accession>
<proteinExistence type="predicted"/>
<dbReference type="PANTHER" id="PTHR33696:SF3">
    <property type="entry name" value="FLZ-TYPE DOMAIN-CONTAINING PROTEIN"/>
    <property type="match status" value="1"/>
</dbReference>
<reference evidence="1" key="1">
    <citation type="submission" date="2023-10" db="EMBL/GenBank/DDBJ databases">
        <title>Chromosome-level genome of the transformable northern wattle, Acacia crassicarpa.</title>
        <authorList>
            <person name="Massaro I."/>
            <person name="Sinha N.R."/>
            <person name="Poethig S."/>
            <person name="Leichty A.R."/>
        </authorList>
    </citation>
    <scope>NUCLEOTIDE SEQUENCE</scope>
    <source>
        <strain evidence="1">Acra3RX</strain>
        <tissue evidence="1">Leaf</tissue>
    </source>
</reference>
<dbReference type="EMBL" id="JAWXYG010000004">
    <property type="protein sequence ID" value="KAK4275838.1"/>
    <property type="molecule type" value="Genomic_DNA"/>
</dbReference>
<protein>
    <submittedName>
        <fullName evidence="1">Uncharacterized protein</fullName>
    </submittedName>
</protein>
<dbReference type="AlphaFoldDB" id="A0AAE1JUH4"/>
<sequence length="242" mass="28556">MSSDWEWNVPFSWEKVSLTREEEELLRNLPLPPYMAGAEGSRKFNGSGSFKPRFYGRASTKKGLLWWMRDDDPFLAAYKVCTKSHKWRNLWRNLRKRFKSISSRKRSSAVWDMNLVSFSHTQVKSEEKTDDVPKLRRPLNLTREEEELLDTIPLPPCMAVAGRSRKVCASVHQDIRNLPVPLCVFQPPYDRRSKKKGRLWWKQQDDDPFLAAFKTFTEEDDKKSNLRKRFMSSFSGKRSIFK</sequence>
<dbReference type="Proteomes" id="UP001293593">
    <property type="component" value="Unassembled WGS sequence"/>
</dbReference>
<keyword evidence="2" id="KW-1185">Reference proteome</keyword>
<comment type="caution">
    <text evidence="1">The sequence shown here is derived from an EMBL/GenBank/DDBJ whole genome shotgun (WGS) entry which is preliminary data.</text>
</comment>
<evidence type="ECO:0000313" key="1">
    <source>
        <dbReference type="EMBL" id="KAK4275838.1"/>
    </source>
</evidence>
<evidence type="ECO:0000313" key="2">
    <source>
        <dbReference type="Proteomes" id="UP001293593"/>
    </source>
</evidence>